<dbReference type="InterPro" id="IPR008902">
    <property type="entry name" value="Rhamnosid_concanavalin"/>
</dbReference>
<evidence type="ECO:0000313" key="9">
    <source>
        <dbReference type="Proteomes" id="UP000186364"/>
    </source>
</evidence>
<keyword evidence="9" id="KW-1185">Reference proteome</keyword>
<dbReference type="AlphaFoldDB" id="A0A1Q9AR43"/>
<feature type="domain" description="Alpha-L-rhamnosidase concanavalin-like" evidence="4">
    <location>
        <begin position="213"/>
        <end position="310"/>
    </location>
</feature>
<protein>
    <recommendedName>
        <fullName evidence="2">alpha-L-rhamnosidase</fullName>
        <ecNumber evidence="2">3.2.1.40</ecNumber>
    </recommendedName>
</protein>
<gene>
    <name evidence="8" type="ORF">BJF93_13790</name>
</gene>
<proteinExistence type="predicted"/>
<reference evidence="8 9" key="1">
    <citation type="submission" date="2016-09" db="EMBL/GenBank/DDBJ databases">
        <title>Rhizobium sp. nov., a novel species isolated from the rice rhizosphere.</title>
        <authorList>
            <person name="Zhao J."/>
            <person name="Zhang X."/>
        </authorList>
    </citation>
    <scope>NUCLEOTIDE SEQUENCE [LARGE SCALE GENOMIC DNA]</scope>
    <source>
        <strain evidence="8 9">1.7048</strain>
    </source>
</reference>
<dbReference type="InterPro" id="IPR013737">
    <property type="entry name" value="Bac_rhamnosid_N"/>
</dbReference>
<name>A0A1Q9AR43_9HYPH</name>
<dbReference type="EC" id="3.2.1.40" evidence="2"/>
<accession>A0A1Q9AR43</accession>
<dbReference type="InterPro" id="IPR016007">
    <property type="entry name" value="Alpha_rhamnosid"/>
</dbReference>
<dbReference type="InterPro" id="IPR012341">
    <property type="entry name" value="6hp_glycosidase-like_sf"/>
</dbReference>
<dbReference type="InterPro" id="IPR035398">
    <property type="entry name" value="Bac_rhamnosid_C"/>
</dbReference>
<dbReference type="Pfam" id="PF17390">
    <property type="entry name" value="Bac_rhamnosid_C"/>
    <property type="match status" value="1"/>
</dbReference>
<evidence type="ECO:0000259" key="7">
    <source>
        <dbReference type="Pfam" id="PF17390"/>
    </source>
</evidence>
<comment type="caution">
    <text evidence="8">The sequence shown here is derived from an EMBL/GenBank/DDBJ whole genome shotgun (WGS) entry which is preliminary data.</text>
</comment>
<evidence type="ECO:0000259" key="5">
    <source>
        <dbReference type="Pfam" id="PF08531"/>
    </source>
</evidence>
<dbReference type="GO" id="GO:0005975">
    <property type="term" value="P:carbohydrate metabolic process"/>
    <property type="evidence" value="ECO:0007669"/>
    <property type="project" value="InterPro"/>
</dbReference>
<evidence type="ECO:0000256" key="1">
    <source>
        <dbReference type="ARBA" id="ARBA00001445"/>
    </source>
</evidence>
<evidence type="ECO:0000259" key="4">
    <source>
        <dbReference type="Pfam" id="PF05592"/>
    </source>
</evidence>
<feature type="domain" description="Bacterial alpha-L-rhamnosidase N-terminal" evidence="5">
    <location>
        <begin position="48"/>
        <end position="176"/>
    </location>
</feature>
<organism evidence="8 9">
    <name type="scientific">Xaviernesmea oryzae</name>
    <dbReference type="NCBI Taxonomy" id="464029"/>
    <lineage>
        <taxon>Bacteria</taxon>
        <taxon>Pseudomonadati</taxon>
        <taxon>Pseudomonadota</taxon>
        <taxon>Alphaproteobacteria</taxon>
        <taxon>Hyphomicrobiales</taxon>
        <taxon>Rhizobiaceae</taxon>
        <taxon>Rhizobium/Agrobacterium group</taxon>
        <taxon>Xaviernesmea</taxon>
    </lineage>
</organism>
<evidence type="ECO:0000256" key="3">
    <source>
        <dbReference type="ARBA" id="ARBA00022801"/>
    </source>
</evidence>
<comment type="catalytic activity">
    <reaction evidence="1">
        <text>Hydrolysis of terminal non-reducing alpha-L-rhamnose residues in alpha-L-rhamnosides.</text>
        <dbReference type="EC" id="3.2.1.40"/>
    </reaction>
</comment>
<dbReference type="Pfam" id="PF05592">
    <property type="entry name" value="Bac_rhamnosid"/>
    <property type="match status" value="1"/>
</dbReference>
<dbReference type="RefSeq" id="WP_075629813.1">
    <property type="nucleotide sequence ID" value="NZ_FOAM01000007.1"/>
</dbReference>
<dbReference type="PANTHER" id="PTHR33307">
    <property type="entry name" value="ALPHA-RHAMNOSIDASE (EUROFUNG)"/>
    <property type="match status" value="1"/>
</dbReference>
<dbReference type="Pfam" id="PF08531">
    <property type="entry name" value="Bac_rhamnosid_N"/>
    <property type="match status" value="1"/>
</dbReference>
<dbReference type="Pfam" id="PF17389">
    <property type="entry name" value="Bac_rhamnosid6H"/>
    <property type="match status" value="1"/>
</dbReference>
<dbReference type="Proteomes" id="UP000186364">
    <property type="component" value="Unassembled WGS sequence"/>
</dbReference>
<dbReference type="InterPro" id="IPR035396">
    <property type="entry name" value="Bac_rhamnosid6H"/>
</dbReference>
<dbReference type="GO" id="GO:0030596">
    <property type="term" value="F:alpha-L-rhamnosidase activity"/>
    <property type="evidence" value="ECO:0007669"/>
    <property type="project" value="UniProtKB-EC"/>
</dbReference>
<dbReference type="SUPFAM" id="SSF48208">
    <property type="entry name" value="Six-hairpin glycosidases"/>
    <property type="match status" value="1"/>
</dbReference>
<evidence type="ECO:0000313" key="8">
    <source>
        <dbReference type="EMBL" id="OLP57907.1"/>
    </source>
</evidence>
<evidence type="ECO:0000259" key="6">
    <source>
        <dbReference type="Pfam" id="PF17389"/>
    </source>
</evidence>
<dbReference type="EMBL" id="MKIP01000059">
    <property type="protein sequence ID" value="OLP57907.1"/>
    <property type="molecule type" value="Genomic_DNA"/>
</dbReference>
<feature type="domain" description="Alpha-L-rhamnosidase C-terminal" evidence="7">
    <location>
        <begin position="675"/>
        <end position="734"/>
    </location>
</feature>
<feature type="domain" description="Alpha-L-rhamnosidase six-hairpin glycosidase" evidence="6">
    <location>
        <begin position="319"/>
        <end position="673"/>
    </location>
</feature>
<dbReference type="InterPro" id="IPR008928">
    <property type="entry name" value="6-hairpin_glycosidase_sf"/>
</dbReference>
<keyword evidence="3" id="KW-0378">Hydrolase</keyword>
<sequence>MNMHANRTRIAAARDWAARMIAPLADQGVGSPASFVATAFSVTEPAGEAQLFISAQGLYRCFINGIRVGQDLLTPGLTNYDDRIAFQRYAVGPLLHEGENRIEIWLADGWFRSQIMWGANAISNCWGDRIAAIAEIVSGPSVLVKTDEAWQSGTLPIRQSGIYFGETYDARIAPGQVSHGVEVLPFDIRLLVPHETAPVRVLEAIAPVDRWQEAGSGATIYDFGQNVGGFVRFTVTGEAGAEVLIEHSEVLGPQRAFDNRNYRTAKASLRYILAGGGPETYEPMFTFQGFRYARVTIKGQARIEAIHAVAISSLAELKGGFSTGSELVNRLVLNTIWSQRANFIEIPTDCPQRDERLGWTGDAQVFAPTACWLADCQSFLRKYLRDVMADQRPDGAIPHVSPDPTRLHPEHFPGFAGSTGWGDAIVLIPWTLYLHYGDKAILSECLDAMIRWVDFVWSISDGPIVRPPANWGERGFTFGDWLQPVGDNRKPRPTIGDDCAATLYHFISTNHLARIAGLCGRPEVEARMTARAAEIWTAFAHEFITPAGRLAHHDQTSYALAFLHDLVPEQHAEAAKAHFRRTVEDADFKIGTGFIGTPALLPALSKLGLDELAEKVFLQEEVPGWLYQVKQGATSIWERWDAIAPDGTIYDPDMNSYNHYAYGAVCQWLFESVAGIKPDPQKPGFARVIVSPGPLRGLNPVSAWHESPRGRIAVDWSIEGDEVRYRLVLPQGSEGIFAPSPRLGPALADGQPLAPGAILAAGAHDIRFSLRDEAPGRAG</sequence>
<dbReference type="Gene3D" id="2.60.120.260">
    <property type="entry name" value="Galactose-binding domain-like"/>
    <property type="match status" value="2"/>
</dbReference>
<evidence type="ECO:0000256" key="2">
    <source>
        <dbReference type="ARBA" id="ARBA00012652"/>
    </source>
</evidence>
<dbReference type="PANTHER" id="PTHR33307:SF6">
    <property type="entry name" value="ALPHA-RHAMNOSIDASE (EUROFUNG)-RELATED"/>
    <property type="match status" value="1"/>
</dbReference>
<dbReference type="Gene3D" id="2.60.420.10">
    <property type="entry name" value="Maltose phosphorylase, domain 3"/>
    <property type="match status" value="1"/>
</dbReference>
<dbReference type="Gene3D" id="1.50.10.10">
    <property type="match status" value="1"/>
</dbReference>
<dbReference type="OrthoDB" id="9761045at2"/>